<keyword evidence="5" id="KW-1185">Reference proteome</keyword>
<dbReference type="SUPFAM" id="SSF53720">
    <property type="entry name" value="ALDH-like"/>
    <property type="match status" value="1"/>
</dbReference>
<dbReference type="Gene3D" id="3.40.605.10">
    <property type="entry name" value="Aldehyde Dehydrogenase, Chain A, domain 1"/>
    <property type="match status" value="1"/>
</dbReference>
<dbReference type="Gene3D" id="3.40.309.10">
    <property type="entry name" value="Aldehyde Dehydrogenase, Chain A, domain 2"/>
    <property type="match status" value="1"/>
</dbReference>
<dbReference type="PANTHER" id="PTHR43353:SF5">
    <property type="entry name" value="SUCCINATE-SEMIALDEHYDE DEHYDROGENASE, MITOCHONDRIAL"/>
    <property type="match status" value="1"/>
</dbReference>
<protein>
    <submittedName>
        <fullName evidence="4">NAD-dependent succinate-semialdehyde dehydrogenase</fullName>
        <ecNumber evidence="4">1.2.1.-</ecNumber>
    </submittedName>
</protein>
<dbReference type="CDD" id="cd07103">
    <property type="entry name" value="ALDH_F5_SSADH_GabD"/>
    <property type="match status" value="1"/>
</dbReference>
<dbReference type="InterPro" id="IPR050740">
    <property type="entry name" value="Aldehyde_DH_Superfamily"/>
</dbReference>
<sequence>MFIHKNLINGVWFDSRETVTVMNPATKEILGTVPASGQKEALQAVDAAAEALPEWAFATAYKRSSFLRKWHDLIEENKDTLARIMTLEQGKPLNEALAEISYANSYVIWYAEEAKRMYGELIPASANDKRLFVKKVPVGVVAAITPWNFPAAMITRKLAPALAAGCTVVLKPSEETPFTALKLVQLAEQAGIPSGVINILTGDAKEIVGVWQRDHRVRKITFTGSTPVGKLLMKQGADTMKKMSLELGGQAPFIVTNKADLNEAVKGAIASKFRNGGQACVAANRFYVQEDVADEFISRFAELTAKLTVGNGLESGTVIGPLINEKAVMKVEEHVHDAVSKGAVVLTGGSRMVEEVGFYFQPTVLKNANHNMLCMTEETFGPVAPVMTFQTVEEAVKLANDTPYGLAAYVYSSDINEALSLVEKLEYGVVGLNDGMPSAAQAPFGGFKESGNGREGGRQGIEDYLEVKYISMGSIQ</sequence>
<dbReference type="RefSeq" id="WP_379749020.1">
    <property type="nucleotide sequence ID" value="NZ_JBHTCP010000015.1"/>
</dbReference>
<comment type="caution">
    <text evidence="4">The sequence shown here is derived from an EMBL/GenBank/DDBJ whole genome shotgun (WGS) entry which is preliminary data.</text>
</comment>
<dbReference type="InterPro" id="IPR016163">
    <property type="entry name" value="Ald_DH_C"/>
</dbReference>
<dbReference type="EMBL" id="JBHTCP010000015">
    <property type="protein sequence ID" value="MFC7371938.1"/>
    <property type="molecule type" value="Genomic_DNA"/>
</dbReference>
<accession>A0ABW2NRT9</accession>
<dbReference type="PANTHER" id="PTHR43353">
    <property type="entry name" value="SUCCINATE-SEMIALDEHYDE DEHYDROGENASE, MITOCHONDRIAL"/>
    <property type="match status" value="1"/>
</dbReference>
<proteinExistence type="inferred from homology"/>
<evidence type="ECO:0000256" key="1">
    <source>
        <dbReference type="ARBA" id="ARBA00009986"/>
    </source>
</evidence>
<evidence type="ECO:0000313" key="4">
    <source>
        <dbReference type="EMBL" id="MFC7371938.1"/>
    </source>
</evidence>
<dbReference type="EC" id="1.2.1.-" evidence="4"/>
<dbReference type="Proteomes" id="UP001596549">
    <property type="component" value="Unassembled WGS sequence"/>
</dbReference>
<dbReference type="InterPro" id="IPR016162">
    <property type="entry name" value="Ald_DH_N"/>
</dbReference>
<dbReference type="InterPro" id="IPR016161">
    <property type="entry name" value="Ald_DH/histidinol_DH"/>
</dbReference>
<dbReference type="InterPro" id="IPR010102">
    <property type="entry name" value="Succ_semiAld_DH"/>
</dbReference>
<comment type="similarity">
    <text evidence="1">Belongs to the aldehyde dehydrogenase family.</text>
</comment>
<dbReference type="InterPro" id="IPR015590">
    <property type="entry name" value="Aldehyde_DH_dom"/>
</dbReference>
<evidence type="ECO:0000313" key="5">
    <source>
        <dbReference type="Proteomes" id="UP001596549"/>
    </source>
</evidence>
<feature type="domain" description="Aldehyde dehydrogenase" evidence="3">
    <location>
        <begin position="13"/>
        <end position="470"/>
    </location>
</feature>
<reference evidence="5" key="1">
    <citation type="journal article" date="2019" name="Int. J. Syst. Evol. Microbiol.">
        <title>The Global Catalogue of Microorganisms (GCM) 10K type strain sequencing project: providing services to taxonomists for standard genome sequencing and annotation.</title>
        <authorList>
            <consortium name="The Broad Institute Genomics Platform"/>
            <consortium name="The Broad Institute Genome Sequencing Center for Infectious Disease"/>
            <person name="Wu L."/>
            <person name="Ma J."/>
        </authorList>
    </citation>
    <scope>NUCLEOTIDE SEQUENCE [LARGE SCALE GENOMIC DNA]</scope>
    <source>
        <strain evidence="5">NBRC 106396</strain>
    </source>
</reference>
<evidence type="ECO:0000256" key="2">
    <source>
        <dbReference type="ARBA" id="ARBA00023002"/>
    </source>
</evidence>
<keyword evidence="2 4" id="KW-0560">Oxidoreductase</keyword>
<dbReference type="PROSITE" id="PS00070">
    <property type="entry name" value="ALDEHYDE_DEHYDR_CYS"/>
    <property type="match status" value="1"/>
</dbReference>
<name>A0ABW2NRT9_9BACL</name>
<gene>
    <name evidence="4" type="ORF">ACFQPF_09625</name>
</gene>
<dbReference type="Pfam" id="PF00171">
    <property type="entry name" value="Aldedh"/>
    <property type="match status" value="1"/>
</dbReference>
<organism evidence="4 5">
    <name type="scientific">Fictibacillus iocasae</name>
    <dbReference type="NCBI Taxonomy" id="2715437"/>
    <lineage>
        <taxon>Bacteria</taxon>
        <taxon>Bacillati</taxon>
        <taxon>Bacillota</taxon>
        <taxon>Bacilli</taxon>
        <taxon>Bacillales</taxon>
        <taxon>Fictibacillaceae</taxon>
        <taxon>Fictibacillus</taxon>
    </lineage>
</organism>
<evidence type="ECO:0000259" key="3">
    <source>
        <dbReference type="Pfam" id="PF00171"/>
    </source>
</evidence>
<dbReference type="NCBIfam" id="TIGR01780">
    <property type="entry name" value="SSADH"/>
    <property type="match status" value="1"/>
</dbReference>
<dbReference type="GO" id="GO:0016491">
    <property type="term" value="F:oxidoreductase activity"/>
    <property type="evidence" value="ECO:0007669"/>
    <property type="project" value="UniProtKB-KW"/>
</dbReference>
<dbReference type="InterPro" id="IPR016160">
    <property type="entry name" value="Ald_DH_CS_CYS"/>
</dbReference>